<dbReference type="WBParaSite" id="jg5418">
    <property type="protein sequence ID" value="jg5418"/>
    <property type="gene ID" value="jg5418"/>
</dbReference>
<evidence type="ECO:0000313" key="3">
    <source>
        <dbReference type="WBParaSite" id="jg5418"/>
    </source>
</evidence>
<accession>A0A915EF41</accession>
<evidence type="ECO:0000313" key="2">
    <source>
        <dbReference type="Proteomes" id="UP000887574"/>
    </source>
</evidence>
<reference evidence="3" key="1">
    <citation type="submission" date="2022-11" db="UniProtKB">
        <authorList>
            <consortium name="WormBaseParasite"/>
        </authorList>
    </citation>
    <scope>IDENTIFICATION</scope>
</reference>
<sequence>MSLQLIEEPNKRGNQINYKKAASFDGDDAEDELQLWKQAKETIGLMENEECRSPQNNLFVMPSSSARDKNTAAVMVMKKQGQTTYPRHAIAEPLGNREKRTSKSRIE</sequence>
<organism evidence="2 3">
    <name type="scientific">Ditylenchus dipsaci</name>
    <dbReference type="NCBI Taxonomy" id="166011"/>
    <lineage>
        <taxon>Eukaryota</taxon>
        <taxon>Metazoa</taxon>
        <taxon>Ecdysozoa</taxon>
        <taxon>Nematoda</taxon>
        <taxon>Chromadorea</taxon>
        <taxon>Rhabditida</taxon>
        <taxon>Tylenchina</taxon>
        <taxon>Tylenchomorpha</taxon>
        <taxon>Sphaerularioidea</taxon>
        <taxon>Anguinidae</taxon>
        <taxon>Anguininae</taxon>
        <taxon>Ditylenchus</taxon>
    </lineage>
</organism>
<feature type="region of interest" description="Disordered" evidence="1">
    <location>
        <begin position="79"/>
        <end position="107"/>
    </location>
</feature>
<protein>
    <submittedName>
        <fullName evidence="3">Uncharacterized protein</fullName>
    </submittedName>
</protein>
<proteinExistence type="predicted"/>
<feature type="compositionally biased region" description="Basic and acidic residues" evidence="1">
    <location>
        <begin position="95"/>
        <end position="107"/>
    </location>
</feature>
<evidence type="ECO:0000256" key="1">
    <source>
        <dbReference type="SAM" id="MobiDB-lite"/>
    </source>
</evidence>
<dbReference type="AlphaFoldDB" id="A0A915EF41"/>
<dbReference type="Proteomes" id="UP000887574">
    <property type="component" value="Unplaced"/>
</dbReference>
<keyword evidence="2" id="KW-1185">Reference proteome</keyword>
<name>A0A915EF41_9BILA</name>